<dbReference type="EMBL" id="FQXM01000003">
    <property type="protein sequence ID" value="SHH23608.1"/>
    <property type="molecule type" value="Genomic_DNA"/>
</dbReference>
<sequence length="340" mass="38207">MKHTFTATLFIGIDVSSKTNYVYGMDFFGTKLLSFESSNNNPGAEVIVSKIIKCLKDNSLSYLTIALESTSFYSWHIANFLSSHEGLLWFKPNVYCLNPKITSNYKKTFVDIDKTDPNDALVIADFARVGKITSAPWKGSQYIALQRLTRCRLHIMENITREKSYILSNIFLKFSELAVMGKNEQPFSNKFGATSLAVLTEYMSVEEIANADLSELVNFLVDKSKNRFKDPQTTAKVLQRAARDAYRLDKALYDPLNSTIAASFNCIKALEKEVSTIDKAIQRAVKRIDTHEYQCISSITGIGPVFAAGIVAEIGDITKYNNEASLAKYIGLTWRKKTVR</sequence>
<dbReference type="NCBIfam" id="NF033542">
    <property type="entry name" value="transpos_IS110"/>
    <property type="match status" value="1"/>
</dbReference>
<dbReference type="PANTHER" id="PTHR33055">
    <property type="entry name" value="TRANSPOSASE FOR INSERTION SEQUENCE ELEMENT IS1111A"/>
    <property type="match status" value="1"/>
</dbReference>
<evidence type="ECO:0000259" key="1">
    <source>
        <dbReference type="Pfam" id="PF01548"/>
    </source>
</evidence>
<reference evidence="3 4" key="1">
    <citation type="submission" date="2016-11" db="EMBL/GenBank/DDBJ databases">
        <authorList>
            <person name="Jaros S."/>
            <person name="Januszkiewicz K."/>
            <person name="Wedrychowicz H."/>
        </authorList>
    </citation>
    <scope>NUCLEOTIDE SEQUENCE [LARGE SCALE GENOMIC DNA]</scope>
    <source>
        <strain evidence="3 4">DSM 8605</strain>
    </source>
</reference>
<proteinExistence type="predicted"/>
<keyword evidence="4" id="KW-1185">Reference proteome</keyword>
<dbReference type="InterPro" id="IPR002525">
    <property type="entry name" value="Transp_IS110-like_N"/>
</dbReference>
<evidence type="ECO:0000259" key="2">
    <source>
        <dbReference type="Pfam" id="PF02371"/>
    </source>
</evidence>
<dbReference type="Proteomes" id="UP000184447">
    <property type="component" value="Unassembled WGS sequence"/>
</dbReference>
<dbReference type="GO" id="GO:0004803">
    <property type="term" value="F:transposase activity"/>
    <property type="evidence" value="ECO:0007669"/>
    <property type="project" value="InterPro"/>
</dbReference>
<dbReference type="InterPro" id="IPR003346">
    <property type="entry name" value="Transposase_20"/>
</dbReference>
<dbReference type="GO" id="GO:0003677">
    <property type="term" value="F:DNA binding"/>
    <property type="evidence" value="ECO:0007669"/>
    <property type="project" value="InterPro"/>
</dbReference>
<dbReference type="GO" id="GO:0006313">
    <property type="term" value="P:DNA transposition"/>
    <property type="evidence" value="ECO:0007669"/>
    <property type="project" value="InterPro"/>
</dbReference>
<name>A0A1M5RBS1_9CLOT</name>
<feature type="domain" description="Transposase IS110-like N-terminal" evidence="1">
    <location>
        <begin position="11"/>
        <end position="167"/>
    </location>
</feature>
<organism evidence="3 4">
    <name type="scientific">Clostridium grantii DSM 8605</name>
    <dbReference type="NCBI Taxonomy" id="1121316"/>
    <lineage>
        <taxon>Bacteria</taxon>
        <taxon>Bacillati</taxon>
        <taxon>Bacillota</taxon>
        <taxon>Clostridia</taxon>
        <taxon>Eubacteriales</taxon>
        <taxon>Clostridiaceae</taxon>
        <taxon>Clostridium</taxon>
    </lineage>
</organism>
<dbReference type="STRING" id="1121316.SAMN02745207_00435"/>
<dbReference type="AlphaFoldDB" id="A0A1M5RBS1"/>
<accession>A0A1M5RBS1</accession>
<gene>
    <name evidence="3" type="ORF">SAMN02745207_00435</name>
</gene>
<protein>
    <submittedName>
        <fullName evidence="3">Transposase</fullName>
    </submittedName>
</protein>
<dbReference type="PANTHER" id="PTHR33055:SF3">
    <property type="entry name" value="PUTATIVE TRANSPOSASE FOR IS117-RELATED"/>
    <property type="match status" value="1"/>
</dbReference>
<evidence type="ECO:0000313" key="3">
    <source>
        <dbReference type="EMBL" id="SHH23608.1"/>
    </source>
</evidence>
<evidence type="ECO:0000313" key="4">
    <source>
        <dbReference type="Proteomes" id="UP000184447"/>
    </source>
</evidence>
<feature type="domain" description="Transposase IS116/IS110/IS902 C-terminal" evidence="2">
    <location>
        <begin position="294"/>
        <end position="335"/>
    </location>
</feature>
<dbReference type="Pfam" id="PF02371">
    <property type="entry name" value="Transposase_20"/>
    <property type="match status" value="1"/>
</dbReference>
<dbReference type="InterPro" id="IPR047650">
    <property type="entry name" value="Transpos_IS110"/>
</dbReference>
<dbReference type="Pfam" id="PF01548">
    <property type="entry name" value="DEDD_Tnp_IS110"/>
    <property type="match status" value="1"/>
</dbReference>